<comment type="caution">
    <text evidence="2">The sequence shown here is derived from an EMBL/GenBank/DDBJ whole genome shotgun (WGS) entry which is preliminary data.</text>
</comment>
<dbReference type="RefSeq" id="WP_328280581.1">
    <property type="nucleotide sequence ID" value="NZ_JARTLD010000049.1"/>
</dbReference>
<dbReference type="Proteomes" id="UP001343257">
    <property type="component" value="Unassembled WGS sequence"/>
</dbReference>
<keyword evidence="3" id="KW-1185">Reference proteome</keyword>
<accession>A0ABU6PXB0</accession>
<proteinExistence type="predicted"/>
<sequence>MNKHAGVLVILLAALLAGCSSDKQTSLDYGKPSNQTRMVITDKGYKWDIDNSATSSFDETLKKVSFEVKQIRMPFPPTHTAASMIQAPFDMIQLTYANLEMGRQIILVESNSQDKDEPKGKDGPKLKNGEPSWIQSDSNMSALYWRHDGLTFLLISNQIKNQKFVPLYSPEELVQVADTIQ</sequence>
<name>A0ABU6PXB0_9BACL</name>
<dbReference type="PROSITE" id="PS51257">
    <property type="entry name" value="PROKAR_LIPOPROTEIN"/>
    <property type="match status" value="1"/>
</dbReference>
<evidence type="ECO:0000313" key="3">
    <source>
        <dbReference type="Proteomes" id="UP001343257"/>
    </source>
</evidence>
<evidence type="ECO:0000313" key="2">
    <source>
        <dbReference type="EMBL" id="MED5019528.1"/>
    </source>
</evidence>
<evidence type="ECO:0000256" key="1">
    <source>
        <dbReference type="SAM" id="MobiDB-lite"/>
    </source>
</evidence>
<feature type="compositionally biased region" description="Basic and acidic residues" evidence="1">
    <location>
        <begin position="112"/>
        <end position="128"/>
    </location>
</feature>
<evidence type="ECO:0008006" key="4">
    <source>
        <dbReference type="Google" id="ProtNLM"/>
    </source>
</evidence>
<gene>
    <name evidence="2" type="ORF">P9847_19675</name>
</gene>
<reference evidence="2 3" key="1">
    <citation type="submission" date="2023-03" db="EMBL/GenBank/DDBJ databases">
        <title>Bacillus Genome Sequencing.</title>
        <authorList>
            <person name="Dunlap C."/>
        </authorList>
    </citation>
    <scope>NUCLEOTIDE SEQUENCE [LARGE SCALE GENOMIC DNA]</scope>
    <source>
        <strain evidence="2 3">NRS-52</strain>
    </source>
</reference>
<feature type="region of interest" description="Disordered" evidence="1">
    <location>
        <begin position="109"/>
        <end position="133"/>
    </location>
</feature>
<protein>
    <recommendedName>
        <fullName evidence="4">DUF4367 domain-containing protein</fullName>
    </recommendedName>
</protein>
<organism evidence="2 3">
    <name type="scientific">Paenibacillus chibensis</name>
    <dbReference type="NCBI Taxonomy" id="59846"/>
    <lineage>
        <taxon>Bacteria</taxon>
        <taxon>Bacillati</taxon>
        <taxon>Bacillota</taxon>
        <taxon>Bacilli</taxon>
        <taxon>Bacillales</taxon>
        <taxon>Paenibacillaceae</taxon>
        <taxon>Paenibacillus</taxon>
    </lineage>
</organism>
<dbReference type="EMBL" id="JARTLD010000049">
    <property type="protein sequence ID" value="MED5019528.1"/>
    <property type="molecule type" value="Genomic_DNA"/>
</dbReference>